<proteinExistence type="predicted"/>
<dbReference type="RefSeq" id="WP_125081778.1">
    <property type="nucleotide sequence ID" value="NZ_CP034248.1"/>
</dbReference>
<dbReference type="PANTHER" id="PTHR33221">
    <property type="entry name" value="WINGED HELIX-TURN-HELIX TRANSCRIPTIONAL REGULATOR, RRF2 FAMILY"/>
    <property type="match status" value="1"/>
</dbReference>
<organism evidence="1 2">
    <name type="scientific">Paenibacillus lentus</name>
    <dbReference type="NCBI Taxonomy" id="1338368"/>
    <lineage>
        <taxon>Bacteria</taxon>
        <taxon>Bacillati</taxon>
        <taxon>Bacillota</taxon>
        <taxon>Bacilli</taxon>
        <taxon>Bacillales</taxon>
        <taxon>Paenibacillaceae</taxon>
        <taxon>Paenibacillus</taxon>
    </lineage>
</organism>
<dbReference type="Proteomes" id="UP000273145">
    <property type="component" value="Chromosome"/>
</dbReference>
<dbReference type="Gene3D" id="1.10.10.10">
    <property type="entry name" value="Winged helix-like DNA-binding domain superfamily/Winged helix DNA-binding domain"/>
    <property type="match status" value="1"/>
</dbReference>
<dbReference type="InterPro" id="IPR000944">
    <property type="entry name" value="Tscrpt_reg_Rrf2"/>
</dbReference>
<accession>A0A3Q8S9R0</accession>
<dbReference type="GO" id="GO:0005829">
    <property type="term" value="C:cytosol"/>
    <property type="evidence" value="ECO:0007669"/>
    <property type="project" value="TreeGrafter"/>
</dbReference>
<dbReference type="FunFam" id="1.10.10.10:FF:000138">
    <property type="entry name" value="Rrf2 family transcriptional regulator"/>
    <property type="match status" value="1"/>
</dbReference>
<evidence type="ECO:0000313" key="1">
    <source>
        <dbReference type="EMBL" id="AZK45680.1"/>
    </source>
</evidence>
<dbReference type="OrthoDB" id="213028at2"/>
<dbReference type="AlphaFoldDB" id="A0A3Q8S9R0"/>
<dbReference type="SUPFAM" id="SSF46785">
    <property type="entry name" value="Winged helix' DNA-binding domain"/>
    <property type="match status" value="1"/>
</dbReference>
<evidence type="ECO:0000313" key="2">
    <source>
        <dbReference type="Proteomes" id="UP000273145"/>
    </source>
</evidence>
<dbReference type="InterPro" id="IPR036390">
    <property type="entry name" value="WH_DNA-bd_sf"/>
</dbReference>
<protein>
    <submittedName>
        <fullName evidence="1">Rrf2 family transcriptional regulator</fullName>
    </submittedName>
</protein>
<dbReference type="GO" id="GO:0003700">
    <property type="term" value="F:DNA-binding transcription factor activity"/>
    <property type="evidence" value="ECO:0007669"/>
    <property type="project" value="TreeGrafter"/>
</dbReference>
<dbReference type="EMBL" id="CP034248">
    <property type="protein sequence ID" value="AZK45680.1"/>
    <property type="molecule type" value="Genomic_DNA"/>
</dbReference>
<gene>
    <name evidence="1" type="ORF">EIM92_05240</name>
</gene>
<dbReference type="Pfam" id="PF02082">
    <property type="entry name" value="Rrf2"/>
    <property type="match status" value="1"/>
</dbReference>
<name>A0A3Q8S9R0_9BACL</name>
<dbReference type="KEGG" id="plen:EIM92_05240"/>
<reference evidence="1 2" key="1">
    <citation type="submission" date="2018-11" db="EMBL/GenBank/DDBJ databases">
        <title>Genome sequencing of Paenibacillus lentus DSM25539(T).</title>
        <authorList>
            <person name="Kook J.-K."/>
            <person name="Park S.-N."/>
            <person name="Lim Y.K."/>
        </authorList>
    </citation>
    <scope>NUCLEOTIDE SEQUENCE [LARGE SCALE GENOMIC DNA]</scope>
    <source>
        <strain evidence="1 2">DSM 25539</strain>
    </source>
</reference>
<dbReference type="InterPro" id="IPR036388">
    <property type="entry name" value="WH-like_DNA-bd_sf"/>
</dbReference>
<sequence length="138" mass="15231">MKQISTRFSIAVHTLSLIAVSTNDCTGDFIAGSVNTNPVIIRRIIGMLKKAGLVEVRPGVGGASLLKSPDRITLLDVYRAVNAAEKDQLFRIHDDPNIQCSVGRNIEQVLQTELRDAQSVMEQRLAQTTLNDLIKKFQ</sequence>
<dbReference type="PANTHER" id="PTHR33221:SF15">
    <property type="entry name" value="HTH-TYPE TRANSCRIPTIONAL REGULATOR YWGB-RELATED"/>
    <property type="match status" value="1"/>
</dbReference>
<keyword evidence="2" id="KW-1185">Reference proteome</keyword>
<dbReference type="PROSITE" id="PS51197">
    <property type="entry name" value="HTH_RRF2_2"/>
    <property type="match status" value="1"/>
</dbReference>